<reference evidence="1 2" key="1">
    <citation type="submission" date="2016-11" db="UniProtKB">
        <authorList>
            <consortium name="WormBaseParasite"/>
        </authorList>
    </citation>
    <scope>IDENTIFICATION</scope>
    <source>
        <strain evidence="1 2">pt0022</strain>
    </source>
</reference>
<evidence type="ECO:0000313" key="1">
    <source>
        <dbReference type="WBParaSite" id="maker-PairedContig_4415-snap-gene-0.5-mRNA-1"/>
    </source>
</evidence>
<sequence>MSHTPISGVHNPSPYLRRYRLPAINSSATVAAYDDLLSPIDNCAKLAFISTLNFQNKAIYKASKQFCISKPNVPSNTRMIDDDNMELNCDKTNSTRTSAISYIDSSSPDQGNPLAKSAIDFEFRFVATELEKKCHEYDRIAGMTSVTIGNTANGSRKSDEKILNVKFAVVDELIAPMMIQMQLMIVSSMLIQI</sequence>
<evidence type="ECO:0000313" key="2">
    <source>
        <dbReference type="WBParaSite" id="maker-PairedContig_5498-snap-gene-0.3-mRNA-1"/>
    </source>
</evidence>
<proteinExistence type="predicted"/>
<dbReference type="WBParaSite" id="maker-PairedContig_5498-snap-gene-0.3-mRNA-1">
    <property type="protein sequence ID" value="maker-PairedContig_5498-snap-gene-0.3-mRNA-1"/>
    <property type="gene ID" value="maker-PairedContig_5498-snap-gene-0.3"/>
</dbReference>
<organism evidence="1">
    <name type="scientific">Wuchereria bancrofti</name>
    <dbReference type="NCBI Taxonomy" id="6293"/>
    <lineage>
        <taxon>Eukaryota</taxon>
        <taxon>Metazoa</taxon>
        <taxon>Ecdysozoa</taxon>
        <taxon>Nematoda</taxon>
        <taxon>Chromadorea</taxon>
        <taxon>Rhabditida</taxon>
        <taxon>Spirurina</taxon>
        <taxon>Spiruromorpha</taxon>
        <taxon>Filarioidea</taxon>
        <taxon>Onchocercidae</taxon>
        <taxon>Wuchereria</taxon>
    </lineage>
</organism>
<name>A0A1I8ES36_WUCBA</name>
<protein>
    <submittedName>
        <fullName evidence="1 2">Uncharacterized protein</fullName>
    </submittedName>
</protein>
<dbReference type="AlphaFoldDB" id="A0A1I8ES36"/>
<dbReference type="WBParaSite" id="maker-PairedContig_4415-snap-gene-0.5-mRNA-1">
    <property type="protein sequence ID" value="maker-PairedContig_4415-snap-gene-0.5-mRNA-1"/>
    <property type="gene ID" value="maker-PairedContig_4415-snap-gene-0.5"/>
</dbReference>
<accession>A0A1I8ES36</accession>